<dbReference type="SUPFAM" id="SSF56042">
    <property type="entry name" value="PurM C-terminal domain-like"/>
    <property type="match status" value="1"/>
</dbReference>
<feature type="binding site" evidence="2">
    <location>
        <position position="79"/>
    </location>
    <ligand>
        <name>Mg(2+)</name>
        <dbReference type="ChEBI" id="CHEBI:18420"/>
        <label>4</label>
    </ligand>
</feature>
<dbReference type="Pfam" id="PF02769">
    <property type="entry name" value="AIRS_C"/>
    <property type="match status" value="1"/>
</dbReference>
<dbReference type="Gene3D" id="3.30.1330.10">
    <property type="entry name" value="PurM-like, N-terminal domain"/>
    <property type="match status" value="1"/>
</dbReference>
<dbReference type="UniPathway" id="UPA00060">
    <property type="reaction ID" value="UER00142"/>
</dbReference>
<keyword evidence="6" id="KW-1185">Reference proteome</keyword>
<dbReference type="SUPFAM" id="SSF55326">
    <property type="entry name" value="PurM N-terminal domain-like"/>
    <property type="match status" value="1"/>
</dbReference>
<dbReference type="Proteomes" id="UP000054703">
    <property type="component" value="Unassembled WGS sequence"/>
</dbReference>
<feature type="binding site" evidence="2">
    <location>
        <position position="215"/>
    </location>
    <ligand>
        <name>ATP</name>
        <dbReference type="ChEBI" id="CHEBI:30616"/>
    </ligand>
</feature>
<feature type="binding site" evidence="2">
    <location>
        <position position="263"/>
    </location>
    <ligand>
        <name>substrate</name>
    </ligand>
</feature>
<name>A0A0W0YTQ1_9GAMM</name>
<feature type="binding site" evidence="2">
    <location>
        <position position="213"/>
    </location>
    <ligand>
        <name>Mg(2+)</name>
        <dbReference type="ChEBI" id="CHEBI:18420"/>
        <label>3</label>
    </ligand>
</feature>
<dbReference type="PIRSF" id="PIRSF005303">
    <property type="entry name" value="Thiam_monoph_kin"/>
    <property type="match status" value="1"/>
</dbReference>
<feature type="binding site" evidence="2">
    <location>
        <position position="50"/>
    </location>
    <ligand>
        <name>Mg(2+)</name>
        <dbReference type="ChEBI" id="CHEBI:18420"/>
        <label>1</label>
    </ligand>
</feature>
<reference evidence="5 6" key="1">
    <citation type="submission" date="2015-11" db="EMBL/GenBank/DDBJ databases">
        <title>Genomic analysis of 38 Legionella species identifies large and diverse effector repertoires.</title>
        <authorList>
            <person name="Burstein D."/>
            <person name="Amaro F."/>
            <person name="Zusman T."/>
            <person name="Lifshitz Z."/>
            <person name="Cohen O."/>
            <person name="Gilbert J.A."/>
            <person name="Pupko T."/>
            <person name="Shuman H.A."/>
            <person name="Segal G."/>
        </authorList>
    </citation>
    <scope>NUCLEOTIDE SEQUENCE [LARGE SCALE GENOMIC DNA]</scope>
    <source>
        <strain evidence="5 6">SC-63-C7</strain>
    </source>
</reference>
<dbReference type="STRING" id="45074.Lsan_2039"/>
<keyword evidence="2" id="KW-0547">Nucleotide-binding</keyword>
<comment type="catalytic activity">
    <reaction evidence="2">
        <text>thiamine phosphate + ATP = thiamine diphosphate + ADP</text>
        <dbReference type="Rhea" id="RHEA:15913"/>
        <dbReference type="ChEBI" id="CHEBI:30616"/>
        <dbReference type="ChEBI" id="CHEBI:37575"/>
        <dbReference type="ChEBI" id="CHEBI:58937"/>
        <dbReference type="ChEBI" id="CHEBI:456216"/>
        <dbReference type="EC" id="2.7.4.16"/>
    </reaction>
</comment>
<feature type="binding site" evidence="2">
    <location>
        <position position="49"/>
    </location>
    <ligand>
        <name>Mg(2+)</name>
        <dbReference type="ChEBI" id="CHEBI:18420"/>
        <label>4</label>
    </ligand>
</feature>
<gene>
    <name evidence="2 5" type="primary">thiL</name>
    <name evidence="5" type="ORF">Lsan_2039</name>
</gene>
<dbReference type="Pfam" id="PF00586">
    <property type="entry name" value="AIRS"/>
    <property type="match status" value="1"/>
</dbReference>
<dbReference type="EC" id="2.7.4.16" evidence="2"/>
<proteinExistence type="inferred from homology"/>
<accession>A0A0W0YTQ1</accession>
<dbReference type="InterPro" id="IPR036921">
    <property type="entry name" value="PurM-like_N_sf"/>
</dbReference>
<dbReference type="GO" id="GO:0005524">
    <property type="term" value="F:ATP binding"/>
    <property type="evidence" value="ECO:0007669"/>
    <property type="project" value="UniProtKB-UniRule"/>
</dbReference>
<organism evidence="5 6">
    <name type="scientific">Legionella santicrucis</name>
    <dbReference type="NCBI Taxonomy" id="45074"/>
    <lineage>
        <taxon>Bacteria</taxon>
        <taxon>Pseudomonadati</taxon>
        <taxon>Pseudomonadota</taxon>
        <taxon>Gammaproteobacteria</taxon>
        <taxon>Legionellales</taxon>
        <taxon>Legionellaceae</taxon>
        <taxon>Legionella</taxon>
    </lineage>
</organism>
<keyword evidence="2" id="KW-0460">Magnesium</keyword>
<comment type="caution">
    <text evidence="5">The sequence shown here is derived from an EMBL/GenBank/DDBJ whole genome shotgun (WGS) entry which is preliminary data.</text>
</comment>
<keyword evidence="1 2" id="KW-0784">Thiamine biosynthesis</keyword>
<dbReference type="GO" id="GO:0000287">
    <property type="term" value="F:magnesium ion binding"/>
    <property type="evidence" value="ECO:0007669"/>
    <property type="project" value="UniProtKB-UniRule"/>
</dbReference>
<dbReference type="InterPro" id="IPR010918">
    <property type="entry name" value="PurM-like_C_dom"/>
</dbReference>
<dbReference type="Gene3D" id="3.90.650.10">
    <property type="entry name" value="PurM-like C-terminal domain"/>
    <property type="match status" value="1"/>
</dbReference>
<dbReference type="GO" id="GO:0009228">
    <property type="term" value="P:thiamine biosynthetic process"/>
    <property type="evidence" value="ECO:0007669"/>
    <property type="project" value="UniProtKB-KW"/>
</dbReference>
<feature type="binding site" evidence="2">
    <location>
        <position position="150"/>
    </location>
    <ligand>
        <name>ATP</name>
        <dbReference type="ChEBI" id="CHEBI:30616"/>
    </ligand>
</feature>
<dbReference type="InterPro" id="IPR036676">
    <property type="entry name" value="PurM-like_C_sf"/>
</dbReference>
<comment type="miscellaneous">
    <text evidence="2">Reaction mechanism of ThiL seems to utilize a direct, inline transfer of the gamma-phosphate of ATP to TMP rather than a phosphorylated enzyme intermediate.</text>
</comment>
<dbReference type="HAMAP" id="MF_02128">
    <property type="entry name" value="TMP_kinase"/>
    <property type="match status" value="1"/>
</dbReference>
<feature type="binding site" evidence="2">
    <location>
        <position position="216"/>
    </location>
    <ligand>
        <name>Mg(2+)</name>
        <dbReference type="ChEBI" id="CHEBI:18420"/>
        <label>5</label>
    </ligand>
</feature>
<feature type="binding site" evidence="2">
    <location>
        <position position="51"/>
    </location>
    <ligand>
        <name>Mg(2+)</name>
        <dbReference type="ChEBI" id="CHEBI:18420"/>
        <label>1</label>
    </ligand>
</feature>
<feature type="domain" description="PurM-like N-terminal" evidence="3">
    <location>
        <begin position="32"/>
        <end position="141"/>
    </location>
</feature>
<keyword evidence="2 5" id="KW-0808">Transferase</keyword>
<feature type="binding site" evidence="2">
    <location>
        <position position="126"/>
    </location>
    <ligand>
        <name>Mg(2+)</name>
        <dbReference type="ChEBI" id="CHEBI:18420"/>
        <label>1</label>
    </ligand>
</feature>
<evidence type="ECO:0000259" key="4">
    <source>
        <dbReference type="Pfam" id="PF02769"/>
    </source>
</evidence>
<protein>
    <recommendedName>
        <fullName evidence="2">Thiamine-monophosphate kinase</fullName>
        <shortName evidence="2">TMP kinase</shortName>
        <shortName evidence="2">Thiamine-phosphate kinase</shortName>
        <ecNumber evidence="2">2.7.4.16</ecNumber>
    </recommendedName>
</protein>
<keyword evidence="2" id="KW-0067">ATP-binding</keyword>
<dbReference type="GO" id="GO:0009030">
    <property type="term" value="F:thiamine-phosphate kinase activity"/>
    <property type="evidence" value="ECO:0007669"/>
    <property type="project" value="UniProtKB-UniRule"/>
</dbReference>
<sequence>MKSAIAMNEFSLIAQFFKPLDLKSDEVLLGIGDDAACLRLSDGINLLVSTDTLVSGVHFLSEWDAYDIACRALMVNVSDMAAMAAKPCWITLALTLPELDSQWLTLFAHGLKDSLNQLNMTLIGGDTTRGPLSITITVLGQAPEGQAISRRGAKPGDIILVSGKLGAAALAIKLLNREIPQQEKEELMQKLLHPKPRIDLIRFLRMYATAAIDISDGLGADLNHICVASGVGACLNEDAIPTHSLLKKYLHGKAVDLALTGGDDYELCFTVPENKLPSLMNEFKTANLLCYPIGVIESAPGVRIKNGYNQCNTLKPVGYTHF</sequence>
<feature type="binding site" evidence="2">
    <location>
        <begin position="125"/>
        <end position="126"/>
    </location>
    <ligand>
        <name>ATP</name>
        <dbReference type="ChEBI" id="CHEBI:30616"/>
    </ligand>
</feature>
<evidence type="ECO:0000259" key="3">
    <source>
        <dbReference type="Pfam" id="PF00586"/>
    </source>
</evidence>
<feature type="domain" description="PurM-like C-terminal" evidence="4">
    <location>
        <begin position="154"/>
        <end position="304"/>
    </location>
</feature>
<dbReference type="CDD" id="cd02194">
    <property type="entry name" value="ThiL"/>
    <property type="match status" value="1"/>
</dbReference>
<feature type="binding site" evidence="2">
    <location>
        <position position="79"/>
    </location>
    <ligand>
        <name>Mg(2+)</name>
        <dbReference type="ChEBI" id="CHEBI:18420"/>
        <label>2</label>
    </ligand>
</feature>
<evidence type="ECO:0000256" key="1">
    <source>
        <dbReference type="ARBA" id="ARBA00022977"/>
    </source>
</evidence>
<comment type="function">
    <text evidence="2">Catalyzes the ATP-dependent phosphorylation of thiamine-monophosphate (TMP) to form thiamine-pyrophosphate (TPP), the active form of vitamin B1.</text>
</comment>
<keyword evidence="2 5" id="KW-0418">Kinase</keyword>
<dbReference type="NCBIfam" id="TIGR01379">
    <property type="entry name" value="thiL"/>
    <property type="match status" value="1"/>
</dbReference>
<dbReference type="PANTHER" id="PTHR30270">
    <property type="entry name" value="THIAMINE-MONOPHOSPHATE KINASE"/>
    <property type="match status" value="1"/>
</dbReference>
<feature type="binding site" evidence="2">
    <location>
        <position position="58"/>
    </location>
    <ligand>
        <name>substrate</name>
    </ligand>
</feature>
<evidence type="ECO:0000256" key="2">
    <source>
        <dbReference type="HAMAP-Rule" id="MF_02128"/>
    </source>
</evidence>
<dbReference type="InterPro" id="IPR006283">
    <property type="entry name" value="ThiL-like"/>
</dbReference>
<dbReference type="GO" id="GO:0009229">
    <property type="term" value="P:thiamine diphosphate biosynthetic process"/>
    <property type="evidence" value="ECO:0007669"/>
    <property type="project" value="UniProtKB-UniRule"/>
</dbReference>
<feature type="binding site" evidence="2">
    <location>
        <position position="319"/>
    </location>
    <ligand>
        <name>substrate</name>
    </ligand>
</feature>
<feature type="binding site" evidence="2">
    <location>
        <position position="51"/>
    </location>
    <ligand>
        <name>Mg(2+)</name>
        <dbReference type="ChEBI" id="CHEBI:18420"/>
        <label>2</label>
    </ligand>
</feature>
<feature type="binding site" evidence="2">
    <location>
        <position position="79"/>
    </location>
    <ligand>
        <name>Mg(2+)</name>
        <dbReference type="ChEBI" id="CHEBI:18420"/>
        <label>3</label>
    </ligand>
</feature>
<comment type="caution">
    <text evidence="2">Lacks conserved residue(s) required for the propagation of feature annotation.</text>
</comment>
<dbReference type="PANTHER" id="PTHR30270:SF0">
    <property type="entry name" value="THIAMINE-MONOPHOSPHATE KINASE"/>
    <property type="match status" value="1"/>
</dbReference>
<evidence type="ECO:0000313" key="6">
    <source>
        <dbReference type="Proteomes" id="UP000054703"/>
    </source>
</evidence>
<dbReference type="InterPro" id="IPR016188">
    <property type="entry name" value="PurM-like_N"/>
</dbReference>
<evidence type="ECO:0000313" key="5">
    <source>
        <dbReference type="EMBL" id="KTD60261.1"/>
    </source>
</evidence>
<comment type="similarity">
    <text evidence="2">Belongs to the thiamine-monophosphate kinase family.</text>
</comment>
<dbReference type="AlphaFoldDB" id="A0A0W0YTQ1"/>
<dbReference type="EMBL" id="LNYU01000050">
    <property type="protein sequence ID" value="KTD60261.1"/>
    <property type="molecule type" value="Genomic_DNA"/>
</dbReference>
<feature type="binding site" evidence="2">
    <location>
        <position position="34"/>
    </location>
    <ligand>
        <name>Mg(2+)</name>
        <dbReference type="ChEBI" id="CHEBI:18420"/>
        <label>4</label>
    </ligand>
</feature>
<comment type="pathway">
    <text evidence="2">Cofactor biosynthesis; thiamine diphosphate biosynthesis; thiamine diphosphate from thiamine phosphate: step 1/1.</text>
</comment>
<feature type="binding site" evidence="2">
    <location>
        <position position="34"/>
    </location>
    <ligand>
        <name>Mg(2+)</name>
        <dbReference type="ChEBI" id="CHEBI:18420"/>
        <label>3</label>
    </ligand>
</feature>
<keyword evidence="2" id="KW-0479">Metal-binding</keyword>
<dbReference type="PATRIC" id="fig|45074.5.peg.2175"/>